<evidence type="ECO:0000256" key="6">
    <source>
        <dbReference type="ARBA" id="ARBA00022723"/>
    </source>
</evidence>
<sequence>MDSSNDDIEILDEKYTFKSDKSSNNSCSDNDDDDSNQPSGAECLTRCKQFAEITGTDTALAMFYLQDTKWDLEKGLNSYYQATNYKQSKVVACFDVETLDDDEKKSSKKTRTSNESCSSKSITELDSSVEDNKKDDCKINDEEEEDDKKSYFKILSWNIDGLDKSNLESRTLGVVNKILDQKPDIILLQEVIENSEEILSDKLKQMYNFSSGNYSHNLIGYYTLILTKKKTCDVKSKNIIWFNNSVMGRNLLQVKLVYKNSIKICVMTAHLESTADYSKQRVEQLKRCFEEVLEQDNDHLVFFGGDLNLRDTEIVSIGGLPEKIYDMWESTGSRKECLYTWDCTRNTNLKMNSRFKPRCRFDRLYYRPLLDSSSNKKTEKPELTLMPVYFELEGLEKLKSCGRFCSDHWAIQGYCQLESNITI</sequence>
<evidence type="ECO:0000256" key="4">
    <source>
        <dbReference type="ARBA" id="ARBA00017870"/>
    </source>
</evidence>
<dbReference type="AlphaFoldDB" id="A0A813MGR9"/>
<dbReference type="PANTHER" id="PTHR15822:SF4">
    <property type="entry name" value="TYROSYL-DNA PHOSPHODIESTERASE 2"/>
    <property type="match status" value="1"/>
</dbReference>
<dbReference type="EMBL" id="CAJNOC010000151">
    <property type="protein sequence ID" value="CAF0719870.1"/>
    <property type="molecule type" value="Genomic_DNA"/>
</dbReference>
<evidence type="ECO:0000313" key="16">
    <source>
        <dbReference type="Proteomes" id="UP000663879"/>
    </source>
</evidence>
<dbReference type="GO" id="GO:0005737">
    <property type="term" value="C:cytoplasm"/>
    <property type="evidence" value="ECO:0007669"/>
    <property type="project" value="TreeGrafter"/>
</dbReference>
<evidence type="ECO:0000256" key="9">
    <source>
        <dbReference type="ARBA" id="ARBA00022842"/>
    </source>
</evidence>
<evidence type="ECO:0000256" key="3">
    <source>
        <dbReference type="ARBA" id="ARBA00004322"/>
    </source>
</evidence>
<dbReference type="GO" id="GO:0004518">
    <property type="term" value="F:nuclease activity"/>
    <property type="evidence" value="ECO:0007669"/>
    <property type="project" value="UniProtKB-KW"/>
</dbReference>
<dbReference type="Proteomes" id="UP000663879">
    <property type="component" value="Unassembled WGS sequence"/>
</dbReference>
<dbReference type="CDD" id="cd14672">
    <property type="entry name" value="UBA_ceTYDP2_like"/>
    <property type="match status" value="1"/>
</dbReference>
<evidence type="ECO:0000313" key="15">
    <source>
        <dbReference type="EMBL" id="CAF0719870.1"/>
    </source>
</evidence>
<accession>A0A813MGR9</accession>
<dbReference type="GO" id="GO:0006302">
    <property type="term" value="P:double-strand break repair"/>
    <property type="evidence" value="ECO:0007669"/>
    <property type="project" value="TreeGrafter"/>
</dbReference>
<keyword evidence="8" id="KW-0378">Hydrolase</keyword>
<evidence type="ECO:0000259" key="14">
    <source>
        <dbReference type="Pfam" id="PF03372"/>
    </source>
</evidence>
<evidence type="ECO:0000256" key="7">
    <source>
        <dbReference type="ARBA" id="ARBA00022763"/>
    </source>
</evidence>
<keyword evidence="16" id="KW-1185">Reference proteome</keyword>
<dbReference type="Gene3D" id="3.60.10.10">
    <property type="entry name" value="Endonuclease/exonuclease/phosphatase"/>
    <property type="match status" value="1"/>
</dbReference>
<dbReference type="InterPro" id="IPR036691">
    <property type="entry name" value="Endo/exonu/phosph_ase_sf"/>
</dbReference>
<proteinExistence type="predicted"/>
<dbReference type="InterPro" id="IPR009060">
    <property type="entry name" value="UBA-like_sf"/>
</dbReference>
<keyword evidence="9" id="KW-0460">Magnesium</keyword>
<dbReference type="SUPFAM" id="SSF46934">
    <property type="entry name" value="UBA-like"/>
    <property type="match status" value="1"/>
</dbReference>
<evidence type="ECO:0000256" key="11">
    <source>
        <dbReference type="ARBA" id="ARBA00023242"/>
    </source>
</evidence>
<dbReference type="PANTHER" id="PTHR15822">
    <property type="entry name" value="TRAF AND TNF RECEPTOR-ASSOCIATED PROTEIN"/>
    <property type="match status" value="1"/>
</dbReference>
<feature type="region of interest" description="Disordered" evidence="13">
    <location>
        <begin position="18"/>
        <end position="38"/>
    </location>
</feature>
<protein>
    <recommendedName>
        <fullName evidence="4">Tyrosyl-DNA phosphodiesterase 2</fullName>
    </recommendedName>
    <alternativeName>
        <fullName evidence="12">5'-tyrosyl-DNA phosphodiesterase</fullName>
    </alternativeName>
</protein>
<dbReference type="CDD" id="cd09080">
    <property type="entry name" value="TDP2"/>
    <property type="match status" value="1"/>
</dbReference>
<evidence type="ECO:0000256" key="8">
    <source>
        <dbReference type="ARBA" id="ARBA00022801"/>
    </source>
</evidence>
<dbReference type="Pfam" id="PF14555">
    <property type="entry name" value="UBA_4"/>
    <property type="match status" value="1"/>
</dbReference>
<dbReference type="FunFam" id="3.60.10.10:FF:000024">
    <property type="entry name" value="Tyrosyl-DNA phosphodiesterase 2"/>
    <property type="match status" value="1"/>
</dbReference>
<reference evidence="15" key="1">
    <citation type="submission" date="2021-02" db="EMBL/GenBank/DDBJ databases">
        <authorList>
            <person name="Nowell W R."/>
        </authorList>
    </citation>
    <scope>NUCLEOTIDE SEQUENCE</scope>
    <source>
        <strain evidence="15">Ploen Becks lab</strain>
    </source>
</reference>
<evidence type="ECO:0000256" key="2">
    <source>
        <dbReference type="ARBA" id="ARBA00001946"/>
    </source>
</evidence>
<dbReference type="GO" id="GO:0003697">
    <property type="term" value="F:single-stranded DNA binding"/>
    <property type="evidence" value="ECO:0007669"/>
    <property type="project" value="TreeGrafter"/>
</dbReference>
<name>A0A813MGR9_9BILA</name>
<dbReference type="SUPFAM" id="SSF56219">
    <property type="entry name" value="DNase I-like"/>
    <property type="match status" value="1"/>
</dbReference>
<evidence type="ECO:0000256" key="5">
    <source>
        <dbReference type="ARBA" id="ARBA00022722"/>
    </source>
</evidence>
<comment type="subcellular location">
    <subcellularLocation>
        <location evidence="3">Nucleus</location>
        <location evidence="3">PML body</location>
    </subcellularLocation>
</comment>
<evidence type="ECO:0000256" key="13">
    <source>
        <dbReference type="SAM" id="MobiDB-lite"/>
    </source>
</evidence>
<keyword evidence="7" id="KW-0227">DNA damage</keyword>
<comment type="cofactor">
    <cofactor evidence="1">
        <name>Mn(2+)</name>
        <dbReference type="ChEBI" id="CHEBI:29035"/>
    </cofactor>
</comment>
<dbReference type="OrthoDB" id="9975959at2759"/>
<keyword evidence="10" id="KW-0234">DNA repair</keyword>
<dbReference type="GO" id="GO:0070260">
    <property type="term" value="F:5'-tyrosyl-DNA phosphodiesterase activity"/>
    <property type="evidence" value="ECO:0007669"/>
    <property type="project" value="TreeGrafter"/>
</dbReference>
<dbReference type="InterPro" id="IPR051547">
    <property type="entry name" value="TDP2-like"/>
</dbReference>
<comment type="caution">
    <text evidence="15">The sequence shown here is derived from an EMBL/GenBank/DDBJ whole genome shotgun (WGS) entry which is preliminary data.</text>
</comment>
<dbReference type="InterPro" id="IPR005135">
    <property type="entry name" value="Endo/exonuclease/phosphatase"/>
</dbReference>
<dbReference type="Gene3D" id="1.10.8.10">
    <property type="entry name" value="DNA helicase RuvA subunit, C-terminal domain"/>
    <property type="match status" value="1"/>
</dbReference>
<keyword evidence="5" id="KW-0540">Nuclease</keyword>
<comment type="cofactor">
    <cofactor evidence="2">
        <name>Mg(2+)</name>
        <dbReference type="ChEBI" id="CHEBI:18420"/>
    </cofactor>
</comment>
<dbReference type="GO" id="GO:0016605">
    <property type="term" value="C:PML body"/>
    <property type="evidence" value="ECO:0007669"/>
    <property type="project" value="UniProtKB-SubCell"/>
</dbReference>
<evidence type="ECO:0000256" key="1">
    <source>
        <dbReference type="ARBA" id="ARBA00001936"/>
    </source>
</evidence>
<keyword evidence="11" id="KW-0539">Nucleus</keyword>
<evidence type="ECO:0000256" key="10">
    <source>
        <dbReference type="ARBA" id="ARBA00023204"/>
    </source>
</evidence>
<dbReference type="Pfam" id="PF03372">
    <property type="entry name" value="Exo_endo_phos"/>
    <property type="match status" value="1"/>
</dbReference>
<organism evidence="15 16">
    <name type="scientific">Brachionus calyciflorus</name>
    <dbReference type="NCBI Taxonomy" id="104777"/>
    <lineage>
        <taxon>Eukaryota</taxon>
        <taxon>Metazoa</taxon>
        <taxon>Spiralia</taxon>
        <taxon>Gnathifera</taxon>
        <taxon>Rotifera</taxon>
        <taxon>Eurotatoria</taxon>
        <taxon>Monogononta</taxon>
        <taxon>Pseudotrocha</taxon>
        <taxon>Ploima</taxon>
        <taxon>Brachionidae</taxon>
        <taxon>Brachionus</taxon>
    </lineage>
</organism>
<evidence type="ECO:0000256" key="12">
    <source>
        <dbReference type="ARBA" id="ARBA00031304"/>
    </source>
</evidence>
<gene>
    <name evidence="15" type="ORF">OXX778_LOCUS2071</name>
</gene>
<keyword evidence="6" id="KW-0479">Metal-binding</keyword>
<feature type="domain" description="Endonuclease/exonuclease/phosphatase" evidence="14">
    <location>
        <begin position="155"/>
        <end position="369"/>
    </location>
</feature>
<dbReference type="GO" id="GO:0046872">
    <property type="term" value="F:metal ion binding"/>
    <property type="evidence" value="ECO:0007669"/>
    <property type="project" value="UniProtKB-KW"/>
</dbReference>